<accession>A0A6M1KPS7</accession>
<evidence type="ECO:0000313" key="14">
    <source>
        <dbReference type="Proteomes" id="UP000479499"/>
    </source>
</evidence>
<keyword evidence="5 12" id="KW-0812">Transmembrane</keyword>
<feature type="transmembrane region" description="Helical" evidence="12">
    <location>
        <begin position="919"/>
        <end position="940"/>
    </location>
</feature>
<evidence type="ECO:0000256" key="11">
    <source>
        <dbReference type="SAM" id="MobiDB-lite"/>
    </source>
</evidence>
<evidence type="ECO:0000256" key="9">
    <source>
        <dbReference type="ARBA" id="ARBA00046722"/>
    </source>
</evidence>
<evidence type="ECO:0000256" key="2">
    <source>
        <dbReference type="ARBA" id="ARBA00008338"/>
    </source>
</evidence>
<comment type="subunit">
    <text evidence="9">Homodimer. Interacts with EssB.</text>
</comment>
<comment type="caution">
    <text evidence="13">The sequence shown here is derived from an EMBL/GenBank/DDBJ whole genome shotgun (WGS) entry which is preliminary data.</text>
</comment>
<evidence type="ECO:0000256" key="4">
    <source>
        <dbReference type="ARBA" id="ARBA00022475"/>
    </source>
</evidence>
<feature type="coiled-coil region" evidence="10">
    <location>
        <begin position="673"/>
        <end position="724"/>
    </location>
</feature>
<keyword evidence="10" id="KW-0175">Coiled coil</keyword>
<dbReference type="GO" id="GO:0005886">
    <property type="term" value="C:plasma membrane"/>
    <property type="evidence" value="ECO:0007669"/>
    <property type="project" value="UniProtKB-SubCell"/>
</dbReference>
<keyword evidence="6 12" id="KW-1133">Transmembrane helix</keyword>
<keyword evidence="8 12" id="KW-0472">Membrane</keyword>
<dbReference type="NCBIfam" id="TIGR03929">
    <property type="entry name" value="T7_esaA_Nterm"/>
    <property type="match status" value="1"/>
</dbReference>
<sequence length="1062" mass="117497">MSKKTLMVLTGLLLILTMSVSFFAIVKPSSIGMEASDQAAKKHTIRIAAVNEDAGMTYNGQPVNIASALLASFSSHTDYDVELVSRSIAERGLENNVYQLMLVLPSKFSEEALALETTNPNSATFHYQITSDQSLTVKQAEQAVIDLKSLFNKDLITIYFSSIIGNLQSAQSQMVDAVSNEDKVLSAYQLHLINPLSLHSQQFTGLGTAPNELLSNYLTFNKELNRSTDAFKSIIDVDKTYESELAHIKAQQEGWQQSLSAREDKLLAYDKGFSNLTIEEQLAKLTEINAYVTEKLNEPAIWKDTLDKATAYNQDITSLLKYLRGLNTKITTTLSNYDANIRQAIESSLSHRDPGAGGMGKTLGSYMESLKASMLLQTKQKWPVFCYSDEVIAAFPLSEQDRQHLKNINAFMRWYSHKYSLPLPQLRASSLEGLYLAQVKEDRKRHLAETRSLTISGVKGRAKQLDITVPKHYQLEVDHHLLHSLGEGHYQIDLQDQNTSDVTVQYRLSVADSDVTLFSPVVVSAQLLTSEEVTALNTEDDEDDADEDYVPDSSRPLPKRRRGAKSSAKATRLTSKATRAGESAQQVIDRTYTVQDVIADTTYTPTENAKALFQDVQSYLQLSGLATAYFGLDLSEGVYSETAITPREGSVAALANGDDLKAIMTNLIKQATVDALKADLTISEEELTSIEKRRVSVEELTKTIEGLRAATADLKTRLSQILEELGAVHKTFQEKPVFTTTEKWDNTDMVAVSMTMNSDLSKLMAASRVLMDNTKSNQIVSETIEGTIKQLSNDVTTLEKNGEALKGHVTELKDTMTGDYGSNAAFLKAFTAVLSNTKKGNAKNTAVYEYLSNPVDASKIDRVLSAAAGLKAVRQDERSGLLIILITYLTSLVVAYLFQQGAVLQENLRVTQRLAWKNAVVPMTYLSGTVLLIAPVIAVISGYRLDFSMGQLAFFALLLAVMMLVMTYTLNLLLEKTRSLGFLMSIGILMLYLITAAQLFDAYYARLPQLLVRLSPLTYLELMVRAFINRQGGLTIPMTILVVLALALAVANAYHYRKAKDR</sequence>
<keyword evidence="7" id="KW-0843">Virulence</keyword>
<evidence type="ECO:0000256" key="10">
    <source>
        <dbReference type="SAM" id="Coils"/>
    </source>
</evidence>
<comment type="similarity">
    <text evidence="2">Belongs to the EsaA family.</text>
</comment>
<feature type="compositionally biased region" description="Polar residues" evidence="11">
    <location>
        <begin position="568"/>
        <end position="582"/>
    </location>
</feature>
<reference evidence="13 14" key="1">
    <citation type="submission" date="2020-02" db="EMBL/GenBank/DDBJ databases">
        <title>M-like protein SrM is not crucial to the virulence of a novel isolate of Streptococcus equi subsp. ruminatorum from Macaca mulatta.</title>
        <authorList>
            <person name="Guo G."/>
            <person name="Cheng L."/>
            <person name="Zhang W."/>
        </authorList>
    </citation>
    <scope>NUCLEOTIDE SEQUENCE [LARGE SCALE GENOMIC DNA]</scope>
    <source>
        <strain evidence="13 14">FJ1804</strain>
    </source>
</reference>
<evidence type="ECO:0000256" key="12">
    <source>
        <dbReference type="SAM" id="Phobius"/>
    </source>
</evidence>
<feature type="region of interest" description="Disordered" evidence="11">
    <location>
        <begin position="534"/>
        <end position="582"/>
    </location>
</feature>
<dbReference type="PANTHER" id="PTHR43077:SF10">
    <property type="entry name" value="TRANSPORT PERMEASE PROTEIN"/>
    <property type="match status" value="1"/>
</dbReference>
<feature type="transmembrane region" description="Helical" evidence="12">
    <location>
        <begin position="880"/>
        <end position="898"/>
    </location>
</feature>
<dbReference type="EMBL" id="JAAKFZ010000018">
    <property type="protein sequence ID" value="NGL84560.1"/>
    <property type="molecule type" value="Genomic_DNA"/>
</dbReference>
<name>A0A6M1KPS7_9STRE</name>
<dbReference type="AlphaFoldDB" id="A0A6M1KPS7"/>
<evidence type="ECO:0000256" key="5">
    <source>
        <dbReference type="ARBA" id="ARBA00022692"/>
    </source>
</evidence>
<protein>
    <recommendedName>
        <fullName evidence="3">Type VII secretion system accessory factor EsaA</fullName>
    </recommendedName>
</protein>
<feature type="transmembrane region" description="Helical" evidence="12">
    <location>
        <begin position="980"/>
        <end position="1000"/>
    </location>
</feature>
<evidence type="ECO:0000256" key="1">
    <source>
        <dbReference type="ARBA" id="ARBA00004651"/>
    </source>
</evidence>
<feature type="compositionally biased region" description="Acidic residues" evidence="11">
    <location>
        <begin position="538"/>
        <end position="550"/>
    </location>
</feature>
<dbReference type="InterPro" id="IPR023838">
    <property type="entry name" value="T7SS_EsaA"/>
</dbReference>
<evidence type="ECO:0000256" key="8">
    <source>
        <dbReference type="ARBA" id="ARBA00023136"/>
    </source>
</evidence>
<keyword evidence="4" id="KW-1003">Cell membrane</keyword>
<dbReference type="Proteomes" id="UP000479499">
    <property type="component" value="Unassembled WGS sequence"/>
</dbReference>
<comment type="subcellular location">
    <subcellularLocation>
        <location evidence="1">Cell membrane</location>
        <topology evidence="1">Multi-pass membrane protein</topology>
    </subcellularLocation>
</comment>
<evidence type="ECO:0000256" key="6">
    <source>
        <dbReference type="ARBA" id="ARBA00022989"/>
    </source>
</evidence>
<feature type="transmembrane region" description="Helical" evidence="12">
    <location>
        <begin position="952"/>
        <end position="973"/>
    </location>
</feature>
<evidence type="ECO:0000313" key="13">
    <source>
        <dbReference type="EMBL" id="NGL84560.1"/>
    </source>
</evidence>
<gene>
    <name evidence="13" type="primary">esaA</name>
    <name evidence="13" type="ORF">G5B50_07250</name>
</gene>
<feature type="transmembrane region" description="Helical" evidence="12">
    <location>
        <begin position="1034"/>
        <end position="1054"/>
    </location>
</feature>
<proteinExistence type="inferred from homology"/>
<organism evidence="13 14">
    <name type="scientific">Streptococcus equi subsp. ruminatorum</name>
    <dbReference type="NCBI Taxonomy" id="254358"/>
    <lineage>
        <taxon>Bacteria</taxon>
        <taxon>Bacillati</taxon>
        <taxon>Bacillota</taxon>
        <taxon>Bacilli</taxon>
        <taxon>Lactobacillales</taxon>
        <taxon>Streptococcaceae</taxon>
        <taxon>Streptococcus</taxon>
    </lineage>
</organism>
<dbReference type="InterPro" id="IPR051328">
    <property type="entry name" value="T7SS_ABC-Transporter"/>
</dbReference>
<evidence type="ECO:0000256" key="7">
    <source>
        <dbReference type="ARBA" id="ARBA00023026"/>
    </source>
</evidence>
<dbReference type="PANTHER" id="PTHR43077">
    <property type="entry name" value="TRANSPORT PERMEASE YVFS-RELATED"/>
    <property type="match status" value="1"/>
</dbReference>
<dbReference type="RefSeq" id="WP_164336572.1">
    <property type="nucleotide sequence ID" value="NZ_JAAKFZ010000018.1"/>
</dbReference>
<evidence type="ECO:0000256" key="3">
    <source>
        <dbReference type="ARBA" id="ARBA00020819"/>
    </source>
</evidence>